<keyword evidence="2" id="KW-1185">Reference proteome</keyword>
<accession>A0AAV4X377</accession>
<gene>
    <name evidence="1" type="ORF">CDAR_59461</name>
</gene>
<evidence type="ECO:0008006" key="3">
    <source>
        <dbReference type="Google" id="ProtNLM"/>
    </source>
</evidence>
<comment type="caution">
    <text evidence="1">The sequence shown here is derived from an EMBL/GenBank/DDBJ whole genome shotgun (WGS) entry which is preliminary data.</text>
</comment>
<reference evidence="1 2" key="1">
    <citation type="submission" date="2021-06" db="EMBL/GenBank/DDBJ databases">
        <title>Caerostris darwini draft genome.</title>
        <authorList>
            <person name="Kono N."/>
            <person name="Arakawa K."/>
        </authorList>
    </citation>
    <scope>NUCLEOTIDE SEQUENCE [LARGE SCALE GENOMIC DNA]</scope>
</reference>
<name>A0AAV4X377_9ARAC</name>
<dbReference type="AlphaFoldDB" id="A0AAV4X377"/>
<proteinExistence type="predicted"/>
<sequence length="219" mass="24797">MQMPRSSIHSLAGLGETFLFMDGLTFSISLSPTLSPYHYFVEFLFTRVGLECYKSFSLRCGGTDTTACYFNVPFHISQEGIESGCWKSLYAQGCITSSRNLLSLSSFLTKRETNATLCLHEWAKFGTLYFANNTTPNLPETNTCLRASLPSEFLLSHPTTPRRTPPFLKEDFLHLGMHFACANGKRISCLLRINKCLPGTLIREVIRIWINEAIRLQYL</sequence>
<dbReference type="EMBL" id="BPLQ01015594">
    <property type="protein sequence ID" value="GIY89291.1"/>
    <property type="molecule type" value="Genomic_DNA"/>
</dbReference>
<evidence type="ECO:0000313" key="1">
    <source>
        <dbReference type="EMBL" id="GIY89291.1"/>
    </source>
</evidence>
<protein>
    <recommendedName>
        <fullName evidence="3">Maturase K</fullName>
    </recommendedName>
</protein>
<evidence type="ECO:0000313" key="2">
    <source>
        <dbReference type="Proteomes" id="UP001054837"/>
    </source>
</evidence>
<dbReference type="Proteomes" id="UP001054837">
    <property type="component" value="Unassembled WGS sequence"/>
</dbReference>
<organism evidence="1 2">
    <name type="scientific">Caerostris darwini</name>
    <dbReference type="NCBI Taxonomy" id="1538125"/>
    <lineage>
        <taxon>Eukaryota</taxon>
        <taxon>Metazoa</taxon>
        <taxon>Ecdysozoa</taxon>
        <taxon>Arthropoda</taxon>
        <taxon>Chelicerata</taxon>
        <taxon>Arachnida</taxon>
        <taxon>Araneae</taxon>
        <taxon>Araneomorphae</taxon>
        <taxon>Entelegynae</taxon>
        <taxon>Araneoidea</taxon>
        <taxon>Araneidae</taxon>
        <taxon>Caerostris</taxon>
    </lineage>
</organism>